<dbReference type="Proteomes" id="UP000078459">
    <property type="component" value="Unassembled WGS sequence"/>
</dbReference>
<proteinExistence type="predicted"/>
<organism evidence="1 2">
    <name type="scientific">Pedobacter psychrophilus</name>
    <dbReference type="NCBI Taxonomy" id="1826909"/>
    <lineage>
        <taxon>Bacteria</taxon>
        <taxon>Pseudomonadati</taxon>
        <taxon>Bacteroidota</taxon>
        <taxon>Sphingobacteriia</taxon>
        <taxon>Sphingobacteriales</taxon>
        <taxon>Sphingobacteriaceae</taxon>
        <taxon>Pedobacter</taxon>
    </lineage>
</organism>
<sequence>MYSYVFPQESNMTSFRLIINEKELNTFSFLKGEGDVIRSNINRFIYLKNNNYKDKYYDKLKSKVGNKLPEIIYEKIFHYNNLDSGFISWLKSFLENQTSMKITSLKIYSINLTVNNQFKPTQKNKVLILNKKFNE</sequence>
<dbReference type="STRING" id="1826909.A5893_03720"/>
<dbReference type="AlphaFoldDB" id="A0A179DN64"/>
<protein>
    <submittedName>
        <fullName evidence="1">Uncharacterized protein</fullName>
    </submittedName>
</protein>
<dbReference type="EMBL" id="LWHJ01000011">
    <property type="protein sequence ID" value="OAQ42232.1"/>
    <property type="molecule type" value="Genomic_DNA"/>
</dbReference>
<evidence type="ECO:0000313" key="2">
    <source>
        <dbReference type="Proteomes" id="UP000078459"/>
    </source>
</evidence>
<reference evidence="1 2" key="2">
    <citation type="submission" date="2016-06" db="EMBL/GenBank/DDBJ databases">
        <title>Pedobacter psychrophilus sp. nov., isolated from Antarctic fragmentary rock.</title>
        <authorList>
            <person name="Svec P."/>
        </authorList>
    </citation>
    <scope>NUCLEOTIDE SEQUENCE [LARGE SCALE GENOMIC DNA]</scope>
    <source>
        <strain evidence="1 2">CCM 8644</strain>
    </source>
</reference>
<comment type="caution">
    <text evidence="1">The sequence shown here is derived from an EMBL/GenBank/DDBJ whole genome shotgun (WGS) entry which is preliminary data.</text>
</comment>
<gene>
    <name evidence="1" type="ORF">A5893_03720</name>
</gene>
<name>A0A179DN64_9SPHI</name>
<accession>A0A179DN64</accession>
<keyword evidence="2" id="KW-1185">Reference proteome</keyword>
<reference evidence="1 2" key="1">
    <citation type="submission" date="2016-04" db="EMBL/GenBank/DDBJ databases">
        <authorList>
            <person name="Evans L.H."/>
            <person name="Alamgir A."/>
            <person name="Owens N."/>
            <person name="Weber N.D."/>
            <person name="Virtaneva K."/>
            <person name="Barbian K."/>
            <person name="Babar A."/>
            <person name="Rosenke K."/>
        </authorList>
    </citation>
    <scope>NUCLEOTIDE SEQUENCE [LARGE SCALE GENOMIC DNA]</scope>
    <source>
        <strain evidence="1 2">CCM 8644</strain>
    </source>
</reference>
<evidence type="ECO:0000313" key="1">
    <source>
        <dbReference type="EMBL" id="OAQ42232.1"/>
    </source>
</evidence>